<evidence type="ECO:0000313" key="2">
    <source>
        <dbReference type="Proteomes" id="UP000075544"/>
    </source>
</evidence>
<accession>A0A150HX46</accession>
<dbReference type="EMBL" id="JRHX01000034">
    <property type="protein sequence ID" value="KXZ71496.1"/>
    <property type="molecule type" value="Genomic_DNA"/>
</dbReference>
<dbReference type="RefSeq" id="WP_061524282.1">
    <property type="nucleotide sequence ID" value="NZ_JRHX01000034.1"/>
</dbReference>
<sequence>MNTQSHILISMLDKIAQALPEQYLDEMAFIGGCTTTLFLNIPNAEEGIRATYDVDLIVDISTQTAWYELEEELRRLGFRNDQDGEILCRFKLNDIVVDFMPINQDILGFTNDWYEESMKHTHFHTLPSGTKIKILDPCYFLATKFEAYDGRGNNDPISSKDIEDILNVIGGRSQIIEEIYNSESDLKNYLREKFLMLVSHSDWQYVLQGNVPTGLALRVAKNINAIINRWGTAY</sequence>
<protein>
    <recommendedName>
        <fullName evidence="3">Nucleotidyl transferase AbiEii/AbiGii toxin family protein</fullName>
    </recommendedName>
</protein>
<evidence type="ECO:0000313" key="1">
    <source>
        <dbReference type="EMBL" id="KXZ71496.1"/>
    </source>
</evidence>
<proteinExistence type="predicted"/>
<name>A0A150HX46_9GAMM</name>
<dbReference type="PATRIC" id="fig|52133.19.peg.1093"/>
<evidence type="ECO:0008006" key="3">
    <source>
        <dbReference type="Google" id="ProtNLM"/>
    </source>
</evidence>
<comment type="caution">
    <text evidence="1">The sequence shown here is derived from an EMBL/GenBank/DDBJ whole genome shotgun (WGS) entry which is preliminary data.</text>
</comment>
<dbReference type="Proteomes" id="UP000075544">
    <property type="component" value="Unassembled WGS sequence"/>
</dbReference>
<gene>
    <name evidence="1" type="ORF">AVENLUH13518_01071</name>
</gene>
<reference evidence="1 2" key="1">
    <citation type="journal article" date="2016" name="Sci. Rep.">
        <title>Genomic and phenotypic characterization of the species Acinetobacter venetianus.</title>
        <authorList>
            <person name="Fondi M."/>
            <person name="Maida I."/>
            <person name="Perrin E."/>
            <person name="Orlandini V."/>
            <person name="La Torre L."/>
            <person name="Bosi E."/>
            <person name="Negroni A."/>
            <person name="Zanaroli G."/>
            <person name="Fava F."/>
            <person name="Decorosi F."/>
            <person name="Giovannetti L."/>
            <person name="Viti C."/>
            <person name="Vaneechoutte M."/>
            <person name="Dijkshoorn L."/>
            <person name="Fani R."/>
        </authorList>
    </citation>
    <scope>NUCLEOTIDE SEQUENCE [LARGE SCALE GENOMIC DNA]</scope>
    <source>
        <strain evidence="1 2">LUH13518</strain>
    </source>
</reference>
<dbReference type="AlphaFoldDB" id="A0A150HX46"/>
<organism evidence="1 2">
    <name type="scientific">Acinetobacter venetianus</name>
    <dbReference type="NCBI Taxonomy" id="52133"/>
    <lineage>
        <taxon>Bacteria</taxon>
        <taxon>Pseudomonadati</taxon>
        <taxon>Pseudomonadota</taxon>
        <taxon>Gammaproteobacteria</taxon>
        <taxon>Moraxellales</taxon>
        <taxon>Moraxellaceae</taxon>
        <taxon>Acinetobacter</taxon>
    </lineage>
</organism>